<accession>A0A7E5A1W2</accession>
<reference evidence="3" key="1">
    <citation type="journal article" date="2013" name="Genetics">
        <title>The draft genome and transcriptome of Panagrellus redivivus are shaped by the harsh demands of a free-living lifestyle.</title>
        <authorList>
            <person name="Srinivasan J."/>
            <person name="Dillman A.R."/>
            <person name="Macchietto M.G."/>
            <person name="Heikkinen L."/>
            <person name="Lakso M."/>
            <person name="Fracchia K.M."/>
            <person name="Antoshechkin I."/>
            <person name="Mortazavi A."/>
            <person name="Wong G."/>
            <person name="Sternberg P.W."/>
        </authorList>
    </citation>
    <scope>NUCLEOTIDE SEQUENCE [LARGE SCALE GENOMIC DNA]</scope>
    <source>
        <strain evidence="3">MT8872</strain>
    </source>
</reference>
<proteinExistence type="predicted"/>
<sequence length="781" mass="87585">MFGIRIRVAFLLLTIYVVTGQACMPGYEAEREKLRQYLGIEWIQSGLKAMDAQKPKPIRHSSELNCDFSEPEKCHWMNNNNLDTLNFHLFEKTDHTVFPVLQVRPGPSKLDPGDKLIFVGDRKKNDQSALLTSWPIRCQNTTGKLTLNFWVYNGAMVEAIILEENMENGTLHQSGEKIYIDCGTVTLNTECSAEIPPRSTPFRIGLRAFDIKSPEGSFVMIDNIFYDAQLCKVSIDLGPDFKSESLVTGAEGMPIDMASQLGCYEFDKGCRWRNGGHGSRIWKRALSAPSEQLMFNETGTYTAPKGPYAFMYIEEGSKPNDFMSLVSDPVDCQSASDSHISFRLWSTKGVNISICTVDFDMKPIECQRVAMGRSPAPSIHHFAQINKFMYAFIIDSASPDYDTFVMIDDISYEATLCNEAINALDFGKNFYATPMLSVLLNRPIQSSDDLKCDFAKRGLDCLWANLDGEKVQWEVGLGTIDKTKFSTLTRRLNVPNSEFAVARLDRRNMTASLASETIKCLKDRAALSFRYWHTGAAMLSVCIVKSISFEVIDCTDVGRVTTDTVLIDIPQLREPIRIVLRVNSNDGEGIIAVDDIQLEGKLCSSLALSGNSGFGKTKSKRPTGYDLSAAPDANVCRLLTCNFDRQHLCLYESHRVSNSLSMFTARNGSAFTMLFGRSKVAMLESSPFRLNAPARFHFDYSIDRGMAQIFICEDSVNRELDNCYKVTNATSSTETFVHDYIEVLPSDTKIYIIVKLEKSSRKANVRIDNIVLTDVDNHQIC</sequence>
<keyword evidence="3" id="KW-1185">Reference proteome</keyword>
<dbReference type="PROSITE" id="PS51257">
    <property type="entry name" value="PROKAR_LIPOPROTEIN"/>
    <property type="match status" value="1"/>
</dbReference>
<dbReference type="InterPro" id="IPR000998">
    <property type="entry name" value="MAM_dom"/>
</dbReference>
<dbReference type="Gene3D" id="2.60.120.200">
    <property type="match status" value="2"/>
</dbReference>
<feature type="signal peptide" evidence="1">
    <location>
        <begin position="1"/>
        <end position="20"/>
    </location>
</feature>
<feature type="domain" description="MAM" evidence="2">
    <location>
        <begin position="450"/>
        <end position="605"/>
    </location>
</feature>
<feature type="chain" id="PRO_5028825777" evidence="1">
    <location>
        <begin position="21"/>
        <end position="781"/>
    </location>
</feature>
<organism evidence="3 4">
    <name type="scientific">Panagrellus redivivus</name>
    <name type="common">Microworm</name>
    <dbReference type="NCBI Taxonomy" id="6233"/>
    <lineage>
        <taxon>Eukaryota</taxon>
        <taxon>Metazoa</taxon>
        <taxon>Ecdysozoa</taxon>
        <taxon>Nematoda</taxon>
        <taxon>Chromadorea</taxon>
        <taxon>Rhabditida</taxon>
        <taxon>Tylenchina</taxon>
        <taxon>Panagrolaimomorpha</taxon>
        <taxon>Panagrolaimoidea</taxon>
        <taxon>Panagrolaimidae</taxon>
        <taxon>Panagrellus</taxon>
    </lineage>
</organism>
<dbReference type="PROSITE" id="PS50060">
    <property type="entry name" value="MAM_2"/>
    <property type="match status" value="1"/>
</dbReference>
<dbReference type="SMART" id="SM00137">
    <property type="entry name" value="MAM"/>
    <property type="match status" value="1"/>
</dbReference>
<dbReference type="InterPro" id="IPR013320">
    <property type="entry name" value="ConA-like_dom_sf"/>
</dbReference>
<evidence type="ECO:0000313" key="4">
    <source>
        <dbReference type="WBParaSite" id="Pan_g8753.t1"/>
    </source>
</evidence>
<dbReference type="Proteomes" id="UP000492821">
    <property type="component" value="Unassembled WGS sequence"/>
</dbReference>
<reference evidence="4" key="2">
    <citation type="submission" date="2020-10" db="UniProtKB">
        <authorList>
            <consortium name="WormBaseParasite"/>
        </authorList>
    </citation>
    <scope>IDENTIFICATION</scope>
</reference>
<evidence type="ECO:0000259" key="2">
    <source>
        <dbReference type="PROSITE" id="PS50060"/>
    </source>
</evidence>
<evidence type="ECO:0000313" key="3">
    <source>
        <dbReference type="Proteomes" id="UP000492821"/>
    </source>
</evidence>
<evidence type="ECO:0000256" key="1">
    <source>
        <dbReference type="SAM" id="SignalP"/>
    </source>
</evidence>
<dbReference type="SUPFAM" id="SSF49899">
    <property type="entry name" value="Concanavalin A-like lectins/glucanases"/>
    <property type="match status" value="1"/>
</dbReference>
<keyword evidence="1" id="KW-0732">Signal</keyword>
<protein>
    <submittedName>
        <fullName evidence="4">MAM domain-containing protein</fullName>
    </submittedName>
</protein>
<dbReference type="AlphaFoldDB" id="A0A7E5A1W2"/>
<dbReference type="WBParaSite" id="Pan_g8753.t1">
    <property type="protein sequence ID" value="Pan_g8753.t1"/>
    <property type="gene ID" value="Pan_g8753"/>
</dbReference>
<dbReference type="GO" id="GO:0016020">
    <property type="term" value="C:membrane"/>
    <property type="evidence" value="ECO:0007669"/>
    <property type="project" value="InterPro"/>
</dbReference>
<name>A0A7E5A1W2_PANRE</name>